<dbReference type="PROSITE" id="PS51257">
    <property type="entry name" value="PROKAR_LIPOPROTEIN"/>
    <property type="match status" value="1"/>
</dbReference>
<organism evidence="3">
    <name type="scientific">Caldithrix abyssi</name>
    <dbReference type="NCBI Taxonomy" id="187145"/>
    <lineage>
        <taxon>Bacteria</taxon>
        <taxon>Pseudomonadati</taxon>
        <taxon>Calditrichota</taxon>
        <taxon>Calditrichia</taxon>
        <taxon>Calditrichales</taxon>
        <taxon>Calditrichaceae</taxon>
        <taxon>Caldithrix</taxon>
    </lineage>
</organism>
<reference evidence="3" key="1">
    <citation type="journal article" date="2020" name="mSystems">
        <title>Genome- and Community-Level Interaction Insights into Carbon Utilization and Element Cycling Functions of Hydrothermarchaeota in Hydrothermal Sediment.</title>
        <authorList>
            <person name="Zhou Z."/>
            <person name="Liu Y."/>
            <person name="Xu W."/>
            <person name="Pan J."/>
            <person name="Luo Z.H."/>
            <person name="Li M."/>
        </authorList>
    </citation>
    <scope>NUCLEOTIDE SEQUENCE [LARGE SCALE GENOMIC DNA]</scope>
    <source>
        <strain evidence="3">HyVt-456</strain>
    </source>
</reference>
<dbReference type="Proteomes" id="UP000886005">
    <property type="component" value="Unassembled WGS sequence"/>
</dbReference>
<accession>A0A7V1LND5</accession>
<evidence type="ECO:0000313" key="3">
    <source>
        <dbReference type="EMBL" id="HED11080.1"/>
    </source>
</evidence>
<evidence type="ECO:0000256" key="1">
    <source>
        <dbReference type="SAM" id="MobiDB-lite"/>
    </source>
</evidence>
<name>A0A7V1LND5_CALAY</name>
<keyword evidence="2" id="KW-0732">Signal</keyword>
<sequence length="254" mass="27161">MRKPLMIITTVLLAAAFLGGCQNPTDSAANDDPTNKSGQPIPSIDYSGDQEFGGLMATISFEFQTVPNFPAVQFAMGYAFFGEGQNAGDVYINQQPLSAESSSGSTWYTSFSQTSPSNLSGVYFNGSQHKWDIGGSDKVPAFSLSVTSPRSFNITSPTGGTVDISDGLAIYWSGSTGGDSILVNLVDLDNSKTFTKSGIRFNDGKVKINKADISGFKGEALLQVVRYNHALHTTDDKYYVAVAEIVKQMTISIP</sequence>
<dbReference type="AlphaFoldDB" id="A0A7V1LND5"/>
<comment type="caution">
    <text evidence="3">The sequence shown here is derived from an EMBL/GenBank/DDBJ whole genome shotgun (WGS) entry which is preliminary data.</text>
</comment>
<evidence type="ECO:0000256" key="2">
    <source>
        <dbReference type="SAM" id="SignalP"/>
    </source>
</evidence>
<proteinExistence type="predicted"/>
<gene>
    <name evidence="3" type="ORF">ENJ10_10360</name>
</gene>
<feature type="chain" id="PRO_5031143395" evidence="2">
    <location>
        <begin position="29"/>
        <end position="254"/>
    </location>
</feature>
<dbReference type="EMBL" id="DRLD01000281">
    <property type="protein sequence ID" value="HED11080.1"/>
    <property type="molecule type" value="Genomic_DNA"/>
</dbReference>
<protein>
    <submittedName>
        <fullName evidence="3">Uncharacterized protein</fullName>
    </submittedName>
</protein>
<feature type="signal peptide" evidence="2">
    <location>
        <begin position="1"/>
        <end position="28"/>
    </location>
</feature>
<feature type="region of interest" description="Disordered" evidence="1">
    <location>
        <begin position="25"/>
        <end position="44"/>
    </location>
</feature>